<reference evidence="5 6" key="1">
    <citation type="submission" date="2019-08" db="EMBL/GenBank/DDBJ databases">
        <authorList>
            <person name="Peeters C."/>
        </authorList>
    </citation>
    <scope>NUCLEOTIDE SEQUENCE [LARGE SCALE GENOMIC DNA]</scope>
    <source>
        <strain evidence="5 6">LMG 31108</strain>
    </source>
</reference>
<dbReference type="AlphaFoldDB" id="A0A5E4Z1Z0"/>
<proteinExistence type="predicted"/>
<organism evidence="5 6">
    <name type="scientific">Pandoraea anhela</name>
    <dbReference type="NCBI Taxonomy" id="2508295"/>
    <lineage>
        <taxon>Bacteria</taxon>
        <taxon>Pseudomonadati</taxon>
        <taxon>Pseudomonadota</taxon>
        <taxon>Betaproteobacteria</taxon>
        <taxon>Burkholderiales</taxon>
        <taxon>Burkholderiaceae</taxon>
        <taxon>Pandoraea</taxon>
    </lineage>
</organism>
<dbReference type="GO" id="GO:0016491">
    <property type="term" value="F:oxidoreductase activity"/>
    <property type="evidence" value="ECO:0007669"/>
    <property type="project" value="UniProtKB-KW"/>
</dbReference>
<dbReference type="GO" id="GO:0046872">
    <property type="term" value="F:metal ion binding"/>
    <property type="evidence" value="ECO:0007669"/>
    <property type="project" value="UniProtKB-KW"/>
</dbReference>
<dbReference type="PANTHER" id="PTHR13096">
    <property type="entry name" value="MINA53 MYC INDUCED NUCLEAR ANTIGEN"/>
    <property type="match status" value="1"/>
</dbReference>
<dbReference type="SUPFAM" id="SSF51197">
    <property type="entry name" value="Clavaminate synthase-like"/>
    <property type="match status" value="1"/>
</dbReference>
<name>A0A5E4Z1Z0_9BURK</name>
<dbReference type="InterPro" id="IPR039994">
    <property type="entry name" value="NO66-like"/>
</dbReference>
<gene>
    <name evidence="5" type="primary">roxA</name>
    <name evidence="5" type="ORF">PAN31108_04988</name>
</gene>
<dbReference type="Pfam" id="PF08007">
    <property type="entry name" value="JmjC_2"/>
    <property type="match status" value="1"/>
</dbReference>
<evidence type="ECO:0000313" key="6">
    <source>
        <dbReference type="Proteomes" id="UP000406256"/>
    </source>
</evidence>
<dbReference type="Proteomes" id="UP000406256">
    <property type="component" value="Unassembled WGS sequence"/>
</dbReference>
<dbReference type="EC" id="1.14.11.47" evidence="5"/>
<evidence type="ECO:0000259" key="4">
    <source>
        <dbReference type="PROSITE" id="PS51184"/>
    </source>
</evidence>
<dbReference type="InterPro" id="IPR003347">
    <property type="entry name" value="JmjC_dom"/>
</dbReference>
<dbReference type="EMBL" id="CABPSB010000030">
    <property type="protein sequence ID" value="VVE55164.1"/>
    <property type="molecule type" value="Genomic_DNA"/>
</dbReference>
<dbReference type="PANTHER" id="PTHR13096:SF8">
    <property type="entry name" value="RIBOSOMAL OXYGENASE 1"/>
    <property type="match status" value="1"/>
</dbReference>
<sequence>MPSNKRCHLNLKTVANGYAAFGGKGTFGRHWDTHDVVAIQLMGRKKWKVFPPTLPNPLDHQKSKYRKDECPDEAFHELVLEQGDALYIPRGWWHEATPIAGQETFHIAVGLHTAKVADYLAWIASQILPSLEPARRSFYPFNDDSQAMINIAESIREEILKKDNRDLFLKEVFNLNNKFKEVDFGKISSRSLK</sequence>
<dbReference type="Gene3D" id="2.60.120.650">
    <property type="entry name" value="Cupin"/>
    <property type="match status" value="1"/>
</dbReference>
<feature type="domain" description="JmjC" evidence="4">
    <location>
        <begin position="1"/>
        <end position="128"/>
    </location>
</feature>
<keyword evidence="6" id="KW-1185">Reference proteome</keyword>
<dbReference type="PROSITE" id="PS51184">
    <property type="entry name" value="JMJC"/>
    <property type="match status" value="1"/>
</dbReference>
<keyword evidence="5" id="KW-0560">Oxidoreductase</keyword>
<evidence type="ECO:0000313" key="5">
    <source>
        <dbReference type="EMBL" id="VVE55164.1"/>
    </source>
</evidence>
<evidence type="ECO:0000256" key="3">
    <source>
        <dbReference type="ARBA" id="ARBA00023004"/>
    </source>
</evidence>
<accession>A0A5E4Z1Z0</accession>
<keyword evidence="5" id="KW-0689">Ribosomal protein</keyword>
<keyword evidence="3" id="KW-0408">Iron</keyword>
<dbReference type="SMART" id="SM00558">
    <property type="entry name" value="JmjC"/>
    <property type="match status" value="1"/>
</dbReference>
<dbReference type="GO" id="GO:0005840">
    <property type="term" value="C:ribosome"/>
    <property type="evidence" value="ECO:0007669"/>
    <property type="project" value="UniProtKB-KW"/>
</dbReference>
<evidence type="ECO:0000256" key="1">
    <source>
        <dbReference type="ARBA" id="ARBA00001954"/>
    </source>
</evidence>
<keyword evidence="5" id="KW-0687">Ribonucleoprotein</keyword>
<comment type="cofactor">
    <cofactor evidence="1">
        <name>Fe(2+)</name>
        <dbReference type="ChEBI" id="CHEBI:29033"/>
    </cofactor>
</comment>
<evidence type="ECO:0000256" key="2">
    <source>
        <dbReference type="ARBA" id="ARBA00022723"/>
    </source>
</evidence>
<keyword evidence="2" id="KW-0479">Metal-binding</keyword>
<protein>
    <submittedName>
        <fullName evidence="5">50S ribosomal protein L16 3-hydroxylase</fullName>
        <ecNumber evidence="5">1.14.11.47</ecNumber>
    </submittedName>
</protein>
<dbReference type="RefSeq" id="WP_246184138.1">
    <property type="nucleotide sequence ID" value="NZ_CABPSB010000030.1"/>
</dbReference>